<dbReference type="GO" id="GO:0009396">
    <property type="term" value="P:folic acid-containing compound biosynthetic process"/>
    <property type="evidence" value="ECO:0007669"/>
    <property type="project" value="TreeGrafter"/>
</dbReference>
<dbReference type="EC" id="6.3.3.2" evidence="5"/>
<feature type="binding site" evidence="4">
    <location>
        <begin position="133"/>
        <end position="141"/>
    </location>
    <ligand>
        <name>ATP</name>
        <dbReference type="ChEBI" id="CHEBI:30616"/>
    </ligand>
</feature>
<dbReference type="GO" id="GO:0035999">
    <property type="term" value="P:tetrahydrofolate interconversion"/>
    <property type="evidence" value="ECO:0007669"/>
    <property type="project" value="TreeGrafter"/>
</dbReference>
<dbReference type="Proteomes" id="UP000190042">
    <property type="component" value="Unassembled WGS sequence"/>
</dbReference>
<evidence type="ECO:0000256" key="1">
    <source>
        <dbReference type="ARBA" id="ARBA00010638"/>
    </source>
</evidence>
<dbReference type="EMBL" id="FUYJ01000001">
    <property type="protein sequence ID" value="SKA88448.1"/>
    <property type="molecule type" value="Genomic_DNA"/>
</dbReference>
<dbReference type="Gene3D" id="3.40.50.10420">
    <property type="entry name" value="NagB/RpiA/CoA transferase-like"/>
    <property type="match status" value="1"/>
</dbReference>
<organism evidence="6 7">
    <name type="scientific">Sporosarcina newyorkensis</name>
    <dbReference type="NCBI Taxonomy" id="759851"/>
    <lineage>
        <taxon>Bacteria</taxon>
        <taxon>Bacillati</taxon>
        <taxon>Bacillota</taxon>
        <taxon>Bacilli</taxon>
        <taxon>Bacillales</taxon>
        <taxon>Caryophanaceae</taxon>
        <taxon>Sporosarcina</taxon>
    </lineage>
</organism>
<proteinExistence type="inferred from homology"/>
<dbReference type="InterPro" id="IPR024185">
    <property type="entry name" value="FTHF_cligase-like_sf"/>
</dbReference>
<dbReference type="GO" id="GO:0005524">
    <property type="term" value="F:ATP binding"/>
    <property type="evidence" value="ECO:0007669"/>
    <property type="project" value="UniProtKB-KW"/>
</dbReference>
<evidence type="ECO:0000256" key="5">
    <source>
        <dbReference type="RuleBase" id="RU361279"/>
    </source>
</evidence>
<reference evidence="7" key="1">
    <citation type="submission" date="2017-02" db="EMBL/GenBank/DDBJ databases">
        <authorList>
            <person name="Varghese N."/>
            <person name="Submissions S."/>
        </authorList>
    </citation>
    <scope>NUCLEOTIDE SEQUENCE [LARGE SCALE GENOMIC DNA]</scope>
    <source>
        <strain evidence="7">DSM 23966</strain>
    </source>
</reference>
<keyword evidence="7" id="KW-1185">Reference proteome</keyword>
<evidence type="ECO:0000313" key="6">
    <source>
        <dbReference type="EMBL" id="SKA88448.1"/>
    </source>
</evidence>
<accession>A0A1T4XH01</accession>
<gene>
    <name evidence="6" type="ORF">SAMN04244570_0675</name>
</gene>
<comment type="catalytic activity">
    <reaction evidence="5">
        <text>(6S)-5-formyl-5,6,7,8-tetrahydrofolate + ATP = (6R)-5,10-methenyltetrahydrofolate + ADP + phosphate</text>
        <dbReference type="Rhea" id="RHEA:10488"/>
        <dbReference type="ChEBI" id="CHEBI:30616"/>
        <dbReference type="ChEBI" id="CHEBI:43474"/>
        <dbReference type="ChEBI" id="CHEBI:57455"/>
        <dbReference type="ChEBI" id="CHEBI:57457"/>
        <dbReference type="ChEBI" id="CHEBI:456216"/>
        <dbReference type="EC" id="6.3.3.2"/>
    </reaction>
</comment>
<dbReference type="SUPFAM" id="SSF100950">
    <property type="entry name" value="NagB/RpiA/CoA transferase-like"/>
    <property type="match status" value="1"/>
</dbReference>
<dbReference type="AlphaFoldDB" id="A0A1T4XH01"/>
<keyword evidence="2 4" id="KW-0547">Nucleotide-binding</keyword>
<keyword evidence="5" id="KW-0460">Magnesium</keyword>
<keyword evidence="5" id="KW-0479">Metal-binding</keyword>
<feature type="binding site" evidence="4">
    <location>
        <position position="49"/>
    </location>
    <ligand>
        <name>substrate</name>
    </ligand>
</feature>
<dbReference type="GO" id="GO:0030272">
    <property type="term" value="F:5-formyltetrahydrofolate cyclo-ligase activity"/>
    <property type="evidence" value="ECO:0007669"/>
    <property type="project" value="UniProtKB-EC"/>
</dbReference>
<dbReference type="InterPro" id="IPR002698">
    <property type="entry name" value="FTHF_cligase"/>
</dbReference>
<feature type="binding site" evidence="4">
    <location>
        <position position="54"/>
    </location>
    <ligand>
        <name>substrate</name>
    </ligand>
</feature>
<dbReference type="RefSeq" id="WP_009496826.1">
    <property type="nucleotide sequence ID" value="NZ_FUYJ01000001.1"/>
</dbReference>
<dbReference type="InterPro" id="IPR037171">
    <property type="entry name" value="NagB/RpiA_transferase-like"/>
</dbReference>
<dbReference type="GO" id="GO:0046872">
    <property type="term" value="F:metal ion binding"/>
    <property type="evidence" value="ECO:0007669"/>
    <property type="project" value="UniProtKB-KW"/>
</dbReference>
<evidence type="ECO:0000256" key="3">
    <source>
        <dbReference type="ARBA" id="ARBA00022840"/>
    </source>
</evidence>
<sequence length="194" mass="22540">MEKQKLREQVLKQLHQLSPSDHEQKSALIQKRVLASDEFKYAKTIGITLSRFPEVATHHLIEFAWQCGKRIAIPKCISSTREMDFRLIDSFDQTEVVYMDLKEPCVDLTESVPPEEIDLQIVPGVVYSPEGYRIGFGGGYYDRYLAGYPFQTISLAFERQILDNVIREPHDFPVSYLYTEDRIIDCQKAREMNE</sequence>
<dbReference type="NCBIfam" id="TIGR02727">
    <property type="entry name" value="MTHFS_bact"/>
    <property type="match status" value="1"/>
</dbReference>
<dbReference type="PANTHER" id="PTHR23407:SF1">
    <property type="entry name" value="5-FORMYLTETRAHYDROFOLATE CYCLO-LIGASE"/>
    <property type="match status" value="1"/>
</dbReference>
<dbReference type="Pfam" id="PF01812">
    <property type="entry name" value="5-FTHF_cyc-lig"/>
    <property type="match status" value="1"/>
</dbReference>
<comment type="similarity">
    <text evidence="1 5">Belongs to the 5-formyltetrahydrofolate cyclo-ligase family.</text>
</comment>
<name>A0A1T4XH01_9BACL</name>
<dbReference type="PANTHER" id="PTHR23407">
    <property type="entry name" value="ATPASE INHIBITOR/5-FORMYLTETRAHYDROFOLATE CYCLO-LIGASE"/>
    <property type="match status" value="1"/>
</dbReference>
<feature type="binding site" evidence="4">
    <location>
        <begin position="3"/>
        <end position="7"/>
    </location>
    <ligand>
        <name>ATP</name>
        <dbReference type="ChEBI" id="CHEBI:30616"/>
    </ligand>
</feature>
<dbReference type="PIRSF" id="PIRSF006806">
    <property type="entry name" value="FTHF_cligase"/>
    <property type="match status" value="1"/>
</dbReference>
<protein>
    <recommendedName>
        <fullName evidence="5">5-formyltetrahydrofolate cyclo-ligase</fullName>
        <ecNumber evidence="5">6.3.3.2</ecNumber>
    </recommendedName>
</protein>
<keyword evidence="6" id="KW-0436">Ligase</keyword>
<evidence type="ECO:0000256" key="2">
    <source>
        <dbReference type="ARBA" id="ARBA00022741"/>
    </source>
</evidence>
<comment type="cofactor">
    <cofactor evidence="5">
        <name>Mg(2+)</name>
        <dbReference type="ChEBI" id="CHEBI:18420"/>
    </cofactor>
</comment>
<keyword evidence="3 4" id="KW-0067">ATP-binding</keyword>
<evidence type="ECO:0000313" key="7">
    <source>
        <dbReference type="Proteomes" id="UP000190042"/>
    </source>
</evidence>
<evidence type="ECO:0000256" key="4">
    <source>
        <dbReference type="PIRSR" id="PIRSR006806-1"/>
    </source>
</evidence>